<dbReference type="RefSeq" id="WP_003781747.1">
    <property type="nucleotide sequence ID" value="NZ_GL870929.1"/>
</dbReference>
<organism evidence="2 3">
    <name type="scientific">Kingella denitrificans ATCC 33394</name>
    <dbReference type="NCBI Taxonomy" id="888741"/>
    <lineage>
        <taxon>Bacteria</taxon>
        <taxon>Pseudomonadati</taxon>
        <taxon>Pseudomonadota</taxon>
        <taxon>Betaproteobacteria</taxon>
        <taxon>Neisseriales</taxon>
        <taxon>Neisseriaceae</taxon>
        <taxon>Kingella</taxon>
    </lineage>
</organism>
<accession>F0EXM0</accession>
<gene>
    <name evidence="2" type="ORF">HMPREF9098_0604</name>
</gene>
<dbReference type="AlphaFoldDB" id="F0EXM0"/>
<evidence type="ECO:0000313" key="2">
    <source>
        <dbReference type="EMBL" id="EGC18051.1"/>
    </source>
</evidence>
<reference evidence="2 3" key="1">
    <citation type="submission" date="2011-01" db="EMBL/GenBank/DDBJ databases">
        <authorList>
            <person name="Muzny D."/>
            <person name="Qin X."/>
            <person name="Deng J."/>
            <person name="Jiang H."/>
            <person name="Liu Y."/>
            <person name="Qu J."/>
            <person name="Song X.-Z."/>
            <person name="Zhang L."/>
            <person name="Thornton R."/>
            <person name="Coyle M."/>
            <person name="Francisco L."/>
            <person name="Jackson L."/>
            <person name="Javaid M."/>
            <person name="Korchina V."/>
            <person name="Kovar C."/>
            <person name="Mata R."/>
            <person name="Mathew T."/>
            <person name="Ngo R."/>
            <person name="Nguyen L."/>
            <person name="Nguyen N."/>
            <person name="Okwuonu G."/>
            <person name="Ongeri F."/>
            <person name="Pham C."/>
            <person name="Simmons D."/>
            <person name="Wilczek-Boney K."/>
            <person name="Hale W."/>
            <person name="Jakkamsetti A."/>
            <person name="Pham P."/>
            <person name="Ruth R."/>
            <person name="San Lucas F."/>
            <person name="Warren J."/>
            <person name="Zhang J."/>
            <person name="Zhao Z."/>
            <person name="Zhou C."/>
            <person name="Zhu D."/>
            <person name="Lee S."/>
            <person name="Bess C."/>
            <person name="Blankenburg K."/>
            <person name="Forbes L."/>
            <person name="Fu Q."/>
            <person name="Gubbala S."/>
            <person name="Hirani K."/>
            <person name="Jayaseelan J.C."/>
            <person name="Lara F."/>
            <person name="Munidasa M."/>
            <person name="Palculict T."/>
            <person name="Patil S."/>
            <person name="Pu L.-L."/>
            <person name="Saada N."/>
            <person name="Tang L."/>
            <person name="Weissenberger G."/>
            <person name="Zhu Y."/>
            <person name="Hemphill L."/>
            <person name="Shang Y."/>
            <person name="Youmans B."/>
            <person name="Ayvaz T."/>
            <person name="Ross M."/>
            <person name="Santibanez J."/>
            <person name="Aqrawi P."/>
            <person name="Gross S."/>
            <person name="Joshi V."/>
            <person name="Fowler G."/>
            <person name="Nazareth L."/>
            <person name="Reid J."/>
            <person name="Worley K."/>
            <person name="Petrosino J."/>
            <person name="Highlander S."/>
            <person name="Gibbs R."/>
        </authorList>
    </citation>
    <scope>NUCLEOTIDE SEQUENCE [LARGE SCALE GENOMIC DNA]</scope>
    <source>
        <strain evidence="2 3">ATCC 33394</strain>
    </source>
</reference>
<feature type="region of interest" description="Disordered" evidence="1">
    <location>
        <begin position="60"/>
        <end position="101"/>
    </location>
</feature>
<sequence length="167" mass="17844">MAENGKKWLVGTLSATAVAVGSFTYDLVKPALQEQIKRYAPDFFQSTKEMVAGKNGAAASDASAASAAPSASVPQTETGEEETESAATETESTTDAEDTAFNTAYDECNTETGNNPAIDLNNDMEVHRANLKCLIVNKNQGAYLDKRAASDSELRETLQEIRSELTP</sequence>
<dbReference type="HOGENOM" id="CLU_1592373_0_0_4"/>
<proteinExistence type="predicted"/>
<dbReference type="Proteomes" id="UP000004088">
    <property type="component" value="Unassembled WGS sequence"/>
</dbReference>
<dbReference type="EMBL" id="AEWV01000008">
    <property type="protein sequence ID" value="EGC18051.1"/>
    <property type="molecule type" value="Genomic_DNA"/>
</dbReference>
<keyword evidence="3" id="KW-1185">Reference proteome</keyword>
<comment type="caution">
    <text evidence="2">The sequence shown here is derived from an EMBL/GenBank/DDBJ whole genome shotgun (WGS) entry which is preliminary data.</text>
</comment>
<evidence type="ECO:0000256" key="1">
    <source>
        <dbReference type="SAM" id="MobiDB-lite"/>
    </source>
</evidence>
<protein>
    <submittedName>
        <fullName evidence="2">Uncharacterized protein</fullName>
    </submittedName>
</protein>
<evidence type="ECO:0000313" key="3">
    <source>
        <dbReference type="Proteomes" id="UP000004088"/>
    </source>
</evidence>
<feature type="compositionally biased region" description="Low complexity" evidence="1">
    <location>
        <begin position="60"/>
        <end position="72"/>
    </location>
</feature>
<name>F0EXM0_9NEIS</name>
<dbReference type="STRING" id="888741.HMPREF9098_0604"/>